<evidence type="ECO:0000259" key="8">
    <source>
        <dbReference type="Pfam" id="PF13193"/>
    </source>
</evidence>
<reference evidence="9 10" key="1">
    <citation type="submission" date="2020-02" db="EMBL/GenBank/DDBJ databases">
        <title>Genome sequence of strain AETb3-4.</title>
        <authorList>
            <person name="Gao J."/>
            <person name="Zhang X."/>
        </authorList>
    </citation>
    <scope>NUCLEOTIDE SEQUENCE [LARGE SCALE GENOMIC DNA]</scope>
    <source>
        <strain evidence="9 10">AETb3-4</strain>
    </source>
</reference>
<dbReference type="Pfam" id="PF13193">
    <property type="entry name" value="AMP-binding_C"/>
    <property type="match status" value="1"/>
</dbReference>
<keyword evidence="3" id="KW-0547">Nucleotide-binding</keyword>
<evidence type="ECO:0000259" key="7">
    <source>
        <dbReference type="Pfam" id="PF00501"/>
    </source>
</evidence>
<dbReference type="InterPro" id="IPR020845">
    <property type="entry name" value="AMP-binding_CS"/>
</dbReference>
<dbReference type="Gene3D" id="3.40.50.12780">
    <property type="entry name" value="N-terminal domain of ligase-like"/>
    <property type="match status" value="1"/>
</dbReference>
<name>A0A7Y7IEZ3_9MICC</name>
<dbReference type="PANTHER" id="PTHR24095">
    <property type="entry name" value="ACETYL-COENZYME A SYNTHETASE"/>
    <property type="match status" value="1"/>
</dbReference>
<evidence type="ECO:0000313" key="9">
    <source>
        <dbReference type="EMBL" id="NVM94247.1"/>
    </source>
</evidence>
<dbReference type="InterPro" id="IPR000873">
    <property type="entry name" value="AMP-dep_synth/lig_dom"/>
</dbReference>
<keyword evidence="5" id="KW-0007">Acetylation</keyword>
<evidence type="ECO:0000256" key="5">
    <source>
        <dbReference type="ARBA" id="ARBA00022990"/>
    </source>
</evidence>
<dbReference type="GO" id="GO:0006085">
    <property type="term" value="P:acetyl-CoA biosynthetic process"/>
    <property type="evidence" value="ECO:0007669"/>
    <property type="project" value="TreeGrafter"/>
</dbReference>
<gene>
    <name evidence="9" type="primary">acsA</name>
    <name evidence="9" type="ORF">G6034_04845</name>
</gene>
<dbReference type="Pfam" id="PF00501">
    <property type="entry name" value="AMP-binding"/>
    <property type="match status" value="1"/>
</dbReference>
<feature type="region of interest" description="Disordered" evidence="6">
    <location>
        <begin position="588"/>
        <end position="614"/>
    </location>
</feature>
<dbReference type="InterPro" id="IPR045851">
    <property type="entry name" value="AMP-bd_C_sf"/>
</dbReference>
<dbReference type="EC" id="6.2.1.1" evidence="1"/>
<keyword evidence="2 9" id="KW-0436">Ligase</keyword>
<dbReference type="Gene3D" id="3.30.300.30">
    <property type="match status" value="1"/>
</dbReference>
<keyword evidence="4" id="KW-0067">ATP-binding</keyword>
<dbReference type="NCBIfam" id="NF003313">
    <property type="entry name" value="PRK04319.1"/>
    <property type="match status" value="1"/>
</dbReference>
<protein>
    <recommendedName>
        <fullName evidence="1">acetate--CoA ligase</fullName>
        <ecNumber evidence="1">6.2.1.1</ecNumber>
    </recommendedName>
</protein>
<dbReference type="GO" id="GO:0005524">
    <property type="term" value="F:ATP binding"/>
    <property type="evidence" value="ECO:0007669"/>
    <property type="project" value="UniProtKB-KW"/>
</dbReference>
<feature type="compositionally biased region" description="Pro residues" evidence="6">
    <location>
        <begin position="600"/>
        <end position="614"/>
    </location>
</feature>
<feature type="domain" description="AMP-dependent synthetase/ligase" evidence="7">
    <location>
        <begin position="65"/>
        <end position="448"/>
    </location>
</feature>
<evidence type="ECO:0000313" key="10">
    <source>
        <dbReference type="Proteomes" id="UP000543556"/>
    </source>
</evidence>
<sequence>MTAGIESGTRWPVIRKDITGFRVRPNLVDYEAACAGFSWDEARRALSGLPGGAGLNIAYEAVDRHAAGGNASRTALRFIQADGSTHSLSFADLAQLSNRFAGVLRSLGIVRGERVFSLLGRTPGLYAAILGTLKNASVFCPLFSAFGPEPIRQRLELGEGRALVTTRALYRKKIAPLRASLPHLDHVLLTDADGNPEPGTLDLELLMGQAAPDGAIAVTLPEDMALLHFTSGTTGTPKGAIHVHDAVTAHYATGSYALDLHPGDIYWCTADPGWVTGISYGVIAPLAHGVTVIVDEEEMDADRWYRILAEQRVTVWYTAPTALRMLMKAGADRAAGHDLSALRFVASVGEPLNPEVVVWGQEALGRPVHDNWWQTETGGIMISNLAAMDIRPGSMGRPLPGVRAALVARDEQDKPIVRDGEAVLVTDPDQVGELALRPGWPSMFRGYLNEEDRYRRCFVGGWYITGDLAKRDADGYYWFVGRGDDMIKSSGHLIGPFEVESSLMEHQAVAGAGAIGVPDPVAGQVVKAFIELRPGWEASEDLRMEIIGFARKRLGTAVAPRLLDFTTALPRTRSGKILRRLLRARELGLPEGDTSTVENPPEPPTPETPPGALA</sequence>
<dbReference type="Proteomes" id="UP000543556">
    <property type="component" value="Unassembled WGS sequence"/>
</dbReference>
<dbReference type="InterPro" id="IPR025110">
    <property type="entry name" value="AMP-bd_C"/>
</dbReference>
<feature type="domain" description="AMP-binding enzyme C-terminal" evidence="8">
    <location>
        <begin position="498"/>
        <end position="576"/>
    </location>
</feature>
<dbReference type="AlphaFoldDB" id="A0A7Y7IEZ3"/>
<dbReference type="PANTHER" id="PTHR24095:SF14">
    <property type="entry name" value="ACETYL-COENZYME A SYNTHETASE 1"/>
    <property type="match status" value="1"/>
</dbReference>
<evidence type="ECO:0000256" key="6">
    <source>
        <dbReference type="SAM" id="MobiDB-lite"/>
    </source>
</evidence>
<keyword evidence="10" id="KW-1185">Reference proteome</keyword>
<dbReference type="PROSITE" id="PS00455">
    <property type="entry name" value="AMP_BINDING"/>
    <property type="match status" value="1"/>
</dbReference>
<dbReference type="GO" id="GO:0005829">
    <property type="term" value="C:cytosol"/>
    <property type="evidence" value="ECO:0007669"/>
    <property type="project" value="TreeGrafter"/>
</dbReference>
<dbReference type="EMBL" id="JAAMFM010000004">
    <property type="protein sequence ID" value="NVM94247.1"/>
    <property type="molecule type" value="Genomic_DNA"/>
</dbReference>
<proteinExistence type="predicted"/>
<evidence type="ECO:0000256" key="2">
    <source>
        <dbReference type="ARBA" id="ARBA00022598"/>
    </source>
</evidence>
<accession>A0A7Y7IEZ3</accession>
<dbReference type="RefSeq" id="WP_176633967.1">
    <property type="nucleotide sequence ID" value="NZ_JAAMFM010000004.1"/>
</dbReference>
<dbReference type="GO" id="GO:0003987">
    <property type="term" value="F:acetate-CoA ligase activity"/>
    <property type="evidence" value="ECO:0007669"/>
    <property type="project" value="UniProtKB-EC"/>
</dbReference>
<evidence type="ECO:0000256" key="3">
    <source>
        <dbReference type="ARBA" id="ARBA00022741"/>
    </source>
</evidence>
<evidence type="ECO:0000256" key="4">
    <source>
        <dbReference type="ARBA" id="ARBA00022840"/>
    </source>
</evidence>
<comment type="caution">
    <text evidence="9">The sequence shown here is derived from an EMBL/GenBank/DDBJ whole genome shotgun (WGS) entry which is preliminary data.</text>
</comment>
<dbReference type="InterPro" id="IPR042099">
    <property type="entry name" value="ANL_N_sf"/>
</dbReference>
<organism evidence="9 10">
    <name type="scientific">Arthrobacter wenxiniae</name>
    <dbReference type="NCBI Taxonomy" id="2713570"/>
    <lineage>
        <taxon>Bacteria</taxon>
        <taxon>Bacillati</taxon>
        <taxon>Actinomycetota</taxon>
        <taxon>Actinomycetes</taxon>
        <taxon>Micrococcales</taxon>
        <taxon>Micrococcaceae</taxon>
        <taxon>Arthrobacter</taxon>
    </lineage>
</organism>
<evidence type="ECO:0000256" key="1">
    <source>
        <dbReference type="ARBA" id="ARBA00013275"/>
    </source>
</evidence>
<dbReference type="SUPFAM" id="SSF56801">
    <property type="entry name" value="Acetyl-CoA synthetase-like"/>
    <property type="match status" value="1"/>
</dbReference>